<dbReference type="Pfam" id="PF00583">
    <property type="entry name" value="Acetyltransf_1"/>
    <property type="match status" value="1"/>
</dbReference>
<organism evidence="5 6">
    <name type="scientific">Halobellus salinus</name>
    <dbReference type="NCBI Taxonomy" id="931585"/>
    <lineage>
        <taxon>Archaea</taxon>
        <taxon>Methanobacteriati</taxon>
        <taxon>Methanobacteriota</taxon>
        <taxon>Stenosarchaea group</taxon>
        <taxon>Halobacteria</taxon>
        <taxon>Halobacteriales</taxon>
        <taxon>Haloferacaceae</taxon>
        <taxon>Halobellus</taxon>
    </lineage>
</organism>
<sequence>MADPMDRDGGTPDETPVEIERPDPGDVDAVVDLWVALASDQRRYDSHIRPEPNRGVIRDTLARHAVTGELRTARHDGDVVGFVSFELERGAYESDETRGIVRNIYVDPGYRDRGIGGALLGAAETALADAGATVVALEAMAGNDSAQGFYRRRGYAPHRVQFEKPLDGEAATGPPDAEENDTHSKED</sequence>
<protein>
    <submittedName>
        <fullName evidence="5">GNAT family N-acetyltransferase</fullName>
    </submittedName>
</protein>
<dbReference type="PANTHER" id="PTHR43877">
    <property type="entry name" value="AMINOALKYLPHOSPHONATE N-ACETYLTRANSFERASE-RELATED-RELATED"/>
    <property type="match status" value="1"/>
</dbReference>
<feature type="region of interest" description="Disordered" evidence="3">
    <location>
        <begin position="160"/>
        <end position="187"/>
    </location>
</feature>
<dbReference type="PROSITE" id="PS51186">
    <property type="entry name" value="GNAT"/>
    <property type="match status" value="1"/>
</dbReference>
<evidence type="ECO:0000256" key="2">
    <source>
        <dbReference type="ARBA" id="ARBA00023315"/>
    </source>
</evidence>
<dbReference type="AlphaFoldDB" id="A0A830EEL5"/>
<dbReference type="InterPro" id="IPR016181">
    <property type="entry name" value="Acyl_CoA_acyltransferase"/>
</dbReference>
<dbReference type="RefSeq" id="WP_229663749.1">
    <property type="nucleotide sequence ID" value="NZ_BMOC01000004.1"/>
</dbReference>
<dbReference type="InterPro" id="IPR050832">
    <property type="entry name" value="Bact_Acetyltransf"/>
</dbReference>
<comment type="caution">
    <text evidence="5">The sequence shown here is derived from an EMBL/GenBank/DDBJ whole genome shotgun (WGS) entry which is preliminary data.</text>
</comment>
<dbReference type="PANTHER" id="PTHR43877:SF1">
    <property type="entry name" value="ACETYLTRANSFERASE"/>
    <property type="match status" value="1"/>
</dbReference>
<evidence type="ECO:0000256" key="1">
    <source>
        <dbReference type="ARBA" id="ARBA00022679"/>
    </source>
</evidence>
<reference evidence="5" key="1">
    <citation type="journal article" date="2014" name="Int. J. Syst. Evol. Microbiol.">
        <title>Complete genome sequence of Corynebacterium casei LMG S-19264T (=DSM 44701T), isolated from a smear-ripened cheese.</title>
        <authorList>
            <consortium name="US DOE Joint Genome Institute (JGI-PGF)"/>
            <person name="Walter F."/>
            <person name="Albersmeier A."/>
            <person name="Kalinowski J."/>
            <person name="Ruckert C."/>
        </authorList>
    </citation>
    <scope>NUCLEOTIDE SEQUENCE</scope>
    <source>
        <strain evidence="5">JCM 14359</strain>
    </source>
</reference>
<keyword evidence="1 5" id="KW-0808">Transferase</keyword>
<evidence type="ECO:0000259" key="4">
    <source>
        <dbReference type="PROSITE" id="PS51186"/>
    </source>
</evidence>
<feature type="compositionally biased region" description="Basic and acidic residues" evidence="3">
    <location>
        <begin position="1"/>
        <end position="10"/>
    </location>
</feature>
<feature type="domain" description="N-acetyltransferase" evidence="4">
    <location>
        <begin position="17"/>
        <end position="178"/>
    </location>
</feature>
<dbReference type="GO" id="GO:0016747">
    <property type="term" value="F:acyltransferase activity, transferring groups other than amino-acyl groups"/>
    <property type="evidence" value="ECO:0007669"/>
    <property type="project" value="InterPro"/>
</dbReference>
<name>A0A830EEL5_9EURY</name>
<dbReference type="SUPFAM" id="SSF55729">
    <property type="entry name" value="Acyl-CoA N-acyltransferases (Nat)"/>
    <property type="match status" value="1"/>
</dbReference>
<evidence type="ECO:0000313" key="6">
    <source>
        <dbReference type="Proteomes" id="UP000653099"/>
    </source>
</evidence>
<dbReference type="EMBL" id="BMOC01000004">
    <property type="protein sequence ID" value="GGJ02621.1"/>
    <property type="molecule type" value="Genomic_DNA"/>
</dbReference>
<reference evidence="5" key="2">
    <citation type="submission" date="2020-09" db="EMBL/GenBank/DDBJ databases">
        <authorList>
            <person name="Sun Q."/>
            <person name="Ohkuma M."/>
        </authorList>
    </citation>
    <scope>NUCLEOTIDE SEQUENCE</scope>
    <source>
        <strain evidence="5">JCM 14359</strain>
    </source>
</reference>
<gene>
    <name evidence="5" type="ORF">GCM10008995_10490</name>
</gene>
<evidence type="ECO:0000313" key="5">
    <source>
        <dbReference type="EMBL" id="GGJ02621.1"/>
    </source>
</evidence>
<proteinExistence type="predicted"/>
<accession>A0A830EEL5</accession>
<keyword evidence="6" id="KW-1185">Reference proteome</keyword>
<feature type="region of interest" description="Disordered" evidence="3">
    <location>
        <begin position="1"/>
        <end position="25"/>
    </location>
</feature>
<evidence type="ECO:0000256" key="3">
    <source>
        <dbReference type="SAM" id="MobiDB-lite"/>
    </source>
</evidence>
<dbReference type="InterPro" id="IPR000182">
    <property type="entry name" value="GNAT_dom"/>
</dbReference>
<dbReference type="CDD" id="cd04301">
    <property type="entry name" value="NAT_SF"/>
    <property type="match status" value="1"/>
</dbReference>
<dbReference type="Gene3D" id="3.40.630.30">
    <property type="match status" value="1"/>
</dbReference>
<dbReference type="Proteomes" id="UP000653099">
    <property type="component" value="Unassembled WGS sequence"/>
</dbReference>
<keyword evidence="2" id="KW-0012">Acyltransferase</keyword>